<dbReference type="Gene3D" id="1.10.630.10">
    <property type="entry name" value="Cytochrome P450"/>
    <property type="match status" value="1"/>
</dbReference>
<name>A0A8B7N923_HYAAZ</name>
<evidence type="ECO:0000256" key="2">
    <source>
        <dbReference type="ARBA" id="ARBA00010617"/>
    </source>
</evidence>
<gene>
    <name evidence="11" type="primary">LOC108667242</name>
</gene>
<keyword evidence="6 8" id="KW-0408">Iron</keyword>
<dbReference type="Proteomes" id="UP000694843">
    <property type="component" value="Unplaced"/>
</dbReference>
<comment type="similarity">
    <text evidence="2 9">Belongs to the cytochrome P450 family.</text>
</comment>
<dbReference type="PANTHER" id="PTHR24279">
    <property type="entry name" value="CYTOCHROME P450"/>
    <property type="match status" value="1"/>
</dbReference>
<protein>
    <submittedName>
        <fullName evidence="11">Probable cytochrome P450 CYP44</fullName>
    </submittedName>
</protein>
<dbReference type="OrthoDB" id="3945418at2759"/>
<comment type="cofactor">
    <cofactor evidence="1 8">
        <name>heme</name>
        <dbReference type="ChEBI" id="CHEBI:30413"/>
    </cofactor>
</comment>
<dbReference type="KEGG" id="hazt:108667242"/>
<dbReference type="InterPro" id="IPR017972">
    <property type="entry name" value="Cyt_P450_CS"/>
</dbReference>
<dbReference type="GO" id="GO:0004497">
    <property type="term" value="F:monooxygenase activity"/>
    <property type="evidence" value="ECO:0007669"/>
    <property type="project" value="UniProtKB-KW"/>
</dbReference>
<dbReference type="PROSITE" id="PS00086">
    <property type="entry name" value="CYTOCHROME_P450"/>
    <property type="match status" value="1"/>
</dbReference>
<dbReference type="GO" id="GO:0016705">
    <property type="term" value="F:oxidoreductase activity, acting on paired donors, with incorporation or reduction of molecular oxygen"/>
    <property type="evidence" value="ECO:0007669"/>
    <property type="project" value="InterPro"/>
</dbReference>
<accession>A0A8B7N923</accession>
<keyword evidence="10" id="KW-1185">Reference proteome</keyword>
<evidence type="ECO:0000256" key="7">
    <source>
        <dbReference type="ARBA" id="ARBA00023033"/>
    </source>
</evidence>
<dbReference type="SUPFAM" id="SSF48264">
    <property type="entry name" value="Cytochrome P450"/>
    <property type="match status" value="1"/>
</dbReference>
<dbReference type="AlphaFoldDB" id="A0A8B7N923"/>
<evidence type="ECO:0000256" key="8">
    <source>
        <dbReference type="PIRSR" id="PIRSR602401-1"/>
    </source>
</evidence>
<evidence type="ECO:0000256" key="6">
    <source>
        <dbReference type="ARBA" id="ARBA00023004"/>
    </source>
</evidence>
<dbReference type="InterPro" id="IPR050479">
    <property type="entry name" value="CYP11_CYP27_families"/>
</dbReference>
<evidence type="ECO:0000256" key="4">
    <source>
        <dbReference type="ARBA" id="ARBA00022723"/>
    </source>
</evidence>
<keyword evidence="7 9" id="KW-0503">Monooxygenase</keyword>
<dbReference type="GO" id="GO:0005506">
    <property type="term" value="F:iron ion binding"/>
    <property type="evidence" value="ECO:0007669"/>
    <property type="project" value="InterPro"/>
</dbReference>
<evidence type="ECO:0000313" key="11">
    <source>
        <dbReference type="RefSeq" id="XP_018009733.1"/>
    </source>
</evidence>
<keyword evidence="3 8" id="KW-0349">Heme</keyword>
<evidence type="ECO:0000256" key="9">
    <source>
        <dbReference type="RuleBase" id="RU000461"/>
    </source>
</evidence>
<dbReference type="PANTHER" id="PTHR24279:SF120">
    <property type="entry name" value="CYTOCHROME P450"/>
    <property type="match status" value="1"/>
</dbReference>
<evidence type="ECO:0000256" key="5">
    <source>
        <dbReference type="ARBA" id="ARBA00023002"/>
    </source>
</evidence>
<evidence type="ECO:0000256" key="3">
    <source>
        <dbReference type="ARBA" id="ARBA00022617"/>
    </source>
</evidence>
<dbReference type="OMA" id="HGTRMCA"/>
<evidence type="ECO:0000313" key="10">
    <source>
        <dbReference type="Proteomes" id="UP000694843"/>
    </source>
</evidence>
<dbReference type="PRINTS" id="PR00385">
    <property type="entry name" value="P450"/>
</dbReference>
<dbReference type="GO" id="GO:0020037">
    <property type="term" value="F:heme binding"/>
    <property type="evidence" value="ECO:0007669"/>
    <property type="project" value="InterPro"/>
</dbReference>
<feature type="binding site" description="axial binding residue" evidence="8">
    <location>
        <position position="489"/>
    </location>
    <ligand>
        <name>heme</name>
        <dbReference type="ChEBI" id="CHEBI:30413"/>
    </ligand>
    <ligandPart>
        <name>Fe</name>
        <dbReference type="ChEBI" id="CHEBI:18248"/>
    </ligandPart>
</feature>
<sequence length="543" mass="60729">MLFLNISNTSSKCLVFSHAKVLSSCINSGIKVNSCLHFSLFPGAADHNVSDGKGSRTSSNVLPFRSIPGPPCLPLLGSLLPYKLGIKKLDYYHEYLRGLYEKYGPVVREDLGPTTIVHIFDPMDIDKIYKSTTVPHIAPLLQTAKEYKMKKGASQGIGNTNGAEWERLRKAVNKFTLRPQFVNRYIPVQDDVAREAVSLLHKRLLKDDGSVPLLEQLLDRVVTESLHRIVLGSGLGSLDPQRQSADDLAITLAFSNKRIFELSTHLKLSTGLYRKFPTLKSKKLWQLNDLLYGTLHELCSAAAFAKGAAAVSGDEEQARDDSLMHHMMHDNALDGKDYVTIISSFLTDAYVTTVPSLLGALHLLAVSPDVQEQLRHEALSVCPRQERLTHTHVAAATKLAAFFKESLRIYPIGDSVQRLVTEDMVIKNYLLPAGTCLDLNVYIWLRDAAVFPEPERVRLERWARPPEGGVTDAFQPIMNTPFSTGVRTCVGRRLALHDMSCFILRLLQRYRISQSPVTSPRQVYRVLLRPQVLPRSLKFHPVS</sequence>
<dbReference type="Pfam" id="PF00067">
    <property type="entry name" value="p450"/>
    <property type="match status" value="1"/>
</dbReference>
<dbReference type="InterPro" id="IPR001128">
    <property type="entry name" value="Cyt_P450"/>
</dbReference>
<dbReference type="InterPro" id="IPR002401">
    <property type="entry name" value="Cyt_P450_E_grp-I"/>
</dbReference>
<proteinExistence type="inferred from homology"/>
<dbReference type="RefSeq" id="XP_018009733.1">
    <property type="nucleotide sequence ID" value="XM_018154244.2"/>
</dbReference>
<dbReference type="PRINTS" id="PR00463">
    <property type="entry name" value="EP450I"/>
</dbReference>
<keyword evidence="5 9" id="KW-0560">Oxidoreductase</keyword>
<organism evidence="10 11">
    <name type="scientific">Hyalella azteca</name>
    <name type="common">Amphipod</name>
    <dbReference type="NCBI Taxonomy" id="294128"/>
    <lineage>
        <taxon>Eukaryota</taxon>
        <taxon>Metazoa</taxon>
        <taxon>Ecdysozoa</taxon>
        <taxon>Arthropoda</taxon>
        <taxon>Crustacea</taxon>
        <taxon>Multicrustacea</taxon>
        <taxon>Malacostraca</taxon>
        <taxon>Eumalacostraca</taxon>
        <taxon>Peracarida</taxon>
        <taxon>Amphipoda</taxon>
        <taxon>Senticaudata</taxon>
        <taxon>Talitrida</taxon>
        <taxon>Talitroidea</taxon>
        <taxon>Hyalellidae</taxon>
        <taxon>Hyalella</taxon>
    </lineage>
</organism>
<evidence type="ECO:0000256" key="1">
    <source>
        <dbReference type="ARBA" id="ARBA00001971"/>
    </source>
</evidence>
<dbReference type="InterPro" id="IPR036396">
    <property type="entry name" value="Cyt_P450_sf"/>
</dbReference>
<reference evidence="11" key="1">
    <citation type="submission" date="2025-08" db="UniProtKB">
        <authorList>
            <consortium name="RefSeq"/>
        </authorList>
    </citation>
    <scope>IDENTIFICATION</scope>
    <source>
        <tissue evidence="11">Whole organism</tissue>
    </source>
</reference>
<keyword evidence="4 8" id="KW-0479">Metal-binding</keyword>
<dbReference type="GeneID" id="108667242"/>